<evidence type="ECO:0000256" key="1">
    <source>
        <dbReference type="SAM" id="MobiDB-lite"/>
    </source>
</evidence>
<feature type="region of interest" description="Disordered" evidence="1">
    <location>
        <begin position="545"/>
        <end position="591"/>
    </location>
</feature>
<feature type="compositionally biased region" description="Basic and acidic residues" evidence="1">
    <location>
        <begin position="491"/>
        <end position="500"/>
    </location>
</feature>
<feature type="region of interest" description="Disordered" evidence="1">
    <location>
        <begin position="1"/>
        <end position="114"/>
    </location>
</feature>
<reference evidence="2 3" key="1">
    <citation type="submission" date="2016-08" db="EMBL/GenBank/DDBJ databases">
        <title>Genomes of anaerobic fungi encode conserved fungal cellulosomes for biomass hydrolysis.</title>
        <authorList>
            <consortium name="DOE Joint Genome Institute"/>
            <person name="Haitjema C.H."/>
            <person name="Gilmore S.P."/>
            <person name="Henske J.K."/>
            <person name="Solomon K.V."/>
            <person name="De Groot R."/>
            <person name="Kuo A."/>
            <person name="Mondo S.J."/>
            <person name="Salamov A.A."/>
            <person name="Labutti K."/>
            <person name="Zhao Z."/>
            <person name="Chiniquy J."/>
            <person name="Barry K."/>
            <person name="Brewer H.M."/>
            <person name="Purvine S.O."/>
            <person name="Wright A.T."/>
            <person name="Boxma B."/>
            <person name="Van Alen T."/>
            <person name="Hackstein J.H."/>
            <person name="Baker S.E."/>
            <person name="Grigoriev I.V."/>
            <person name="O'Malley M.A."/>
        </authorList>
    </citation>
    <scope>NUCLEOTIDE SEQUENCE [LARGE SCALE GENOMIC DNA]</scope>
    <source>
        <strain evidence="3">finn</strain>
    </source>
</reference>
<dbReference type="STRING" id="1754191.A0A1Y1U6Y3"/>
<reference evidence="2 3" key="2">
    <citation type="submission" date="2016-08" db="EMBL/GenBank/DDBJ databases">
        <title>Pervasive Adenine N6-methylation of Active Genes in Fungi.</title>
        <authorList>
            <consortium name="DOE Joint Genome Institute"/>
            <person name="Mondo S.J."/>
            <person name="Dannebaum R.O."/>
            <person name="Kuo R.C."/>
            <person name="Labutti K."/>
            <person name="Haridas S."/>
            <person name="Kuo A."/>
            <person name="Salamov A."/>
            <person name="Ahrendt S.R."/>
            <person name="Lipzen A."/>
            <person name="Sullivan W."/>
            <person name="Andreopoulos W.B."/>
            <person name="Clum A."/>
            <person name="Lindquist E."/>
            <person name="Daum C."/>
            <person name="Ramamoorthy G.K."/>
            <person name="Gryganskyi A."/>
            <person name="Culley D."/>
            <person name="Magnuson J.K."/>
            <person name="James T.Y."/>
            <person name="O'Malley M.A."/>
            <person name="Stajich J.E."/>
            <person name="Spatafora J.W."/>
            <person name="Visel A."/>
            <person name="Grigoriev I.V."/>
        </authorList>
    </citation>
    <scope>NUCLEOTIDE SEQUENCE [LARGE SCALE GENOMIC DNA]</scope>
    <source>
        <strain evidence="3">finn</strain>
    </source>
</reference>
<feature type="compositionally biased region" description="Low complexity" evidence="1">
    <location>
        <begin position="143"/>
        <end position="167"/>
    </location>
</feature>
<sequence length="591" mass="63652">MTIVVKSDNGINSTKAKLSHSKKHNNKTLASINANNSNSGNTFVNKNNTNTANNAVDTPITSNSTADPSRNNTANDTNIPSTTSNPVSMPTTSSEATNNATSKTKLASSAPSTIPPNPLSFLPPNISLPYLAAALANANQQILNGGNNKTNKTTNTQSTNPSSTNKNSSKDTKINPSPQINSSLLPKSDNVATNALLLNNSLLTNQFIQFLQQQQQQQPNNPLIVNPFTIPSSHSILHNGLNASSTTNPININSSFPSNKTKSKHSSSSLKFKNSKLSTSPNTKSKKKLPIKKDPMTISKNHRRTSISHSYDPKSSTVNSLFNMINTNNVNNINKLNNGINNTTNIKEKMIKNLHHLLLIWATSPLLPISIPFSNLNIHSNSGSSPVMKSNTLPASSLSTLCTVASQEAKLFIPQNSSEEKNSNYTSLPSSIKEEENEKGFCKDTNIFSKLDTCNRNTSSSSLLTKNIQSQKIMENGKKMNNIESTTSKGNDMDEDKKPEITNSTNLAMSLPMPISIPPMSLPTITINTINNKNAMDKKPILHSFTASTIPSSPQSPSASSSTSSSSSTSPKLYHNGHPSSTYCSSKKKES</sequence>
<feature type="region of interest" description="Disordered" evidence="1">
    <location>
        <begin position="415"/>
        <end position="436"/>
    </location>
</feature>
<feature type="region of interest" description="Disordered" evidence="1">
    <location>
        <begin position="479"/>
        <end position="500"/>
    </location>
</feature>
<dbReference type="AlphaFoldDB" id="A0A1Y1U6Y3"/>
<feature type="region of interest" description="Disordered" evidence="1">
    <location>
        <begin position="143"/>
        <end position="186"/>
    </location>
</feature>
<organism evidence="2 3">
    <name type="scientific">Piromyces finnis</name>
    <dbReference type="NCBI Taxonomy" id="1754191"/>
    <lineage>
        <taxon>Eukaryota</taxon>
        <taxon>Fungi</taxon>
        <taxon>Fungi incertae sedis</taxon>
        <taxon>Chytridiomycota</taxon>
        <taxon>Chytridiomycota incertae sedis</taxon>
        <taxon>Neocallimastigomycetes</taxon>
        <taxon>Neocallimastigales</taxon>
        <taxon>Neocallimastigaceae</taxon>
        <taxon>Piromyces</taxon>
    </lineage>
</organism>
<feature type="compositionally biased region" description="Low complexity" evidence="1">
    <location>
        <begin position="546"/>
        <end position="571"/>
    </location>
</feature>
<feature type="compositionally biased region" description="Basic residues" evidence="1">
    <location>
        <begin position="17"/>
        <end position="26"/>
    </location>
</feature>
<feature type="compositionally biased region" description="Low complexity" evidence="1">
    <location>
        <begin position="91"/>
        <end position="104"/>
    </location>
</feature>
<feature type="compositionally biased region" description="Low complexity" evidence="1">
    <location>
        <begin position="252"/>
        <end position="280"/>
    </location>
</feature>
<accession>A0A1Y1U6Y3</accession>
<keyword evidence="3" id="KW-1185">Reference proteome</keyword>
<name>A0A1Y1U6Y3_9FUNG</name>
<protein>
    <submittedName>
        <fullName evidence="2">Uncharacterized protein</fullName>
    </submittedName>
</protein>
<evidence type="ECO:0000313" key="2">
    <source>
        <dbReference type="EMBL" id="ORX33294.1"/>
    </source>
</evidence>
<comment type="caution">
    <text evidence="2">The sequence shown here is derived from an EMBL/GenBank/DDBJ whole genome shotgun (WGS) entry which is preliminary data.</text>
</comment>
<feature type="region of interest" description="Disordered" evidence="1">
    <location>
        <begin position="252"/>
        <end position="313"/>
    </location>
</feature>
<evidence type="ECO:0000313" key="3">
    <source>
        <dbReference type="Proteomes" id="UP000193719"/>
    </source>
</evidence>
<proteinExistence type="predicted"/>
<dbReference type="Proteomes" id="UP000193719">
    <property type="component" value="Unassembled WGS sequence"/>
</dbReference>
<feature type="compositionally biased region" description="Low complexity" evidence="1">
    <location>
        <begin position="28"/>
        <end position="55"/>
    </location>
</feature>
<dbReference type="EMBL" id="MCFH01000221">
    <property type="protein sequence ID" value="ORX33294.1"/>
    <property type="molecule type" value="Genomic_DNA"/>
</dbReference>
<gene>
    <name evidence="2" type="ORF">BCR36DRAFT_417286</name>
</gene>
<feature type="compositionally biased region" description="Polar residues" evidence="1">
    <location>
        <begin position="174"/>
        <end position="185"/>
    </location>
</feature>
<feature type="compositionally biased region" description="Polar residues" evidence="1">
    <location>
        <begin position="59"/>
        <end position="90"/>
    </location>
</feature>